<reference evidence="2" key="1">
    <citation type="submission" date="2018-02" db="EMBL/GenBank/DDBJ databases">
        <authorList>
            <person name="Hausmann B."/>
        </authorList>
    </citation>
    <scope>NUCLEOTIDE SEQUENCE [LARGE SCALE GENOMIC DNA]</scope>
    <source>
        <strain evidence="2">Peat soil MAG SbA1</strain>
    </source>
</reference>
<evidence type="ECO:0000313" key="2">
    <source>
        <dbReference type="Proteomes" id="UP000238701"/>
    </source>
</evidence>
<dbReference type="Proteomes" id="UP000238701">
    <property type="component" value="Unassembled WGS sequence"/>
</dbReference>
<accession>A0A2U3K5Z1</accession>
<dbReference type="AlphaFoldDB" id="A0A2U3K5Z1"/>
<organism evidence="1 2">
    <name type="scientific">Candidatus Sulfotelmatobacter kueseliae</name>
    <dbReference type="NCBI Taxonomy" id="2042962"/>
    <lineage>
        <taxon>Bacteria</taxon>
        <taxon>Pseudomonadati</taxon>
        <taxon>Acidobacteriota</taxon>
        <taxon>Terriglobia</taxon>
        <taxon>Terriglobales</taxon>
        <taxon>Candidatus Korobacteraceae</taxon>
        <taxon>Candidatus Sulfotelmatobacter</taxon>
    </lineage>
</organism>
<evidence type="ECO:0000313" key="1">
    <source>
        <dbReference type="EMBL" id="SPF35049.1"/>
    </source>
</evidence>
<dbReference type="EMBL" id="OMOD01000043">
    <property type="protein sequence ID" value="SPF35049.1"/>
    <property type="molecule type" value="Genomic_DNA"/>
</dbReference>
<gene>
    <name evidence="1" type="ORF">SBA1_1370004</name>
</gene>
<name>A0A2U3K5Z1_9BACT</name>
<protein>
    <submittedName>
        <fullName evidence="1">Uncharacterized protein</fullName>
    </submittedName>
</protein>
<proteinExistence type="predicted"/>
<sequence>MLVGLPESSASGPGSLTAKYAKEVRKDRKEIRQCPGAFSTPDIFLLGCTGRRAYGYRYSSPSRGRGTVLPP</sequence>